<dbReference type="InterPro" id="IPR036890">
    <property type="entry name" value="HATPase_C_sf"/>
</dbReference>
<dbReference type="PROSITE" id="PS50113">
    <property type="entry name" value="PAC"/>
    <property type="match status" value="1"/>
</dbReference>
<dbReference type="SUPFAM" id="SSF55874">
    <property type="entry name" value="ATPase domain of HSP90 chaperone/DNA topoisomerase II/histidine kinase"/>
    <property type="match status" value="1"/>
</dbReference>
<feature type="transmembrane region" description="Helical" evidence="5">
    <location>
        <begin position="229"/>
        <end position="252"/>
    </location>
</feature>
<gene>
    <name evidence="9" type="ORF">DB31_0681</name>
</gene>
<feature type="coiled-coil region" evidence="4">
    <location>
        <begin position="407"/>
        <end position="438"/>
    </location>
</feature>
<dbReference type="Gene3D" id="3.30.450.20">
    <property type="entry name" value="PAS domain"/>
    <property type="match status" value="1"/>
</dbReference>
<dbReference type="SUPFAM" id="SSF49785">
    <property type="entry name" value="Galactose-binding domain-like"/>
    <property type="match status" value="1"/>
</dbReference>
<dbReference type="SMART" id="SM00387">
    <property type="entry name" value="HATPase_c"/>
    <property type="match status" value="1"/>
</dbReference>
<accession>A0A085WXK5</accession>
<dbReference type="InterPro" id="IPR004358">
    <property type="entry name" value="Sig_transdc_His_kin-like_C"/>
</dbReference>
<dbReference type="Pfam" id="PF02518">
    <property type="entry name" value="HATPase_c"/>
    <property type="match status" value="1"/>
</dbReference>
<dbReference type="SMART" id="SM00388">
    <property type="entry name" value="HisKA"/>
    <property type="match status" value="1"/>
</dbReference>
<feature type="transmembrane region" description="Helical" evidence="5">
    <location>
        <begin position="258"/>
        <end position="275"/>
    </location>
</feature>
<evidence type="ECO:0000259" key="8">
    <source>
        <dbReference type="PROSITE" id="PS50113"/>
    </source>
</evidence>
<dbReference type="InterPro" id="IPR000700">
    <property type="entry name" value="PAS-assoc_C"/>
</dbReference>
<dbReference type="Proteomes" id="UP000028725">
    <property type="component" value="Unassembled WGS sequence"/>
</dbReference>
<feature type="transmembrane region" description="Helical" evidence="5">
    <location>
        <begin position="351"/>
        <end position="369"/>
    </location>
</feature>
<dbReference type="InterPro" id="IPR003594">
    <property type="entry name" value="HATPase_dom"/>
</dbReference>
<feature type="transmembrane region" description="Helical" evidence="5">
    <location>
        <begin position="381"/>
        <end position="401"/>
    </location>
</feature>
<dbReference type="SUPFAM" id="SSF47384">
    <property type="entry name" value="Homodimeric domain of signal transducing histidine kinase"/>
    <property type="match status" value="1"/>
</dbReference>
<dbReference type="PROSITE" id="PS50109">
    <property type="entry name" value="HIS_KIN"/>
    <property type="match status" value="1"/>
</dbReference>
<dbReference type="Gene3D" id="1.10.287.130">
    <property type="match status" value="1"/>
</dbReference>
<dbReference type="InterPro" id="IPR003661">
    <property type="entry name" value="HisK_dim/P_dom"/>
</dbReference>
<dbReference type="SUPFAM" id="SSF55785">
    <property type="entry name" value="PYP-like sensor domain (PAS domain)"/>
    <property type="match status" value="1"/>
</dbReference>
<dbReference type="NCBIfam" id="TIGR00229">
    <property type="entry name" value="sensory_box"/>
    <property type="match status" value="1"/>
</dbReference>
<dbReference type="OrthoDB" id="3668964at2"/>
<sequence>MNARFRRVLLLLAIAAPYLTCWIFIDTYVLPEHLSSQVVNLAGSWKIHEGDDPHWKDPALDDSAWKEIHLPGGYHAQGFRAPRAWVRRHFELPPVLQGEPLLFTLGGVRSGQAVLFLNGHEVGRTDERMRGLKGELDGLEAWRVDSRDVRPGPNVLALRFEWELQGDDGVADARIFLGAFEQLMPYYVRASDTRRFFQAGALVLFVFMLVLLGTFLSQEADRDHRALQVSTFFLVAAAAFYVAIHAGLIQVARVSSPATYAAIVTAVVALAWSFLEFFEQYCLGRASRFRRFHRVFCGGAVFVLLGVYAAGRAHWLPKLYQGFALYLFGLVLYVLALTLRTVRRGRRGADLVVASATLCLVVTSIVDVLTDVDVLQAPRLFSLAIIDLGLCAGAILIADFVKLSYVNQQLSARLTRTNSELEVALKRAEEAARLKNELLTLELLQRFERNFRTLIERSPEAVIIRQQGQVVYVNPAGMRLLGYTEPSRVLGTEWSAVLYPDNRAATEVPPSPVEEVSPSKPREQRLLRADGAAVFVELTELALEFNGFPSTVVLAQDISERRQLQARLLLTDRLASVGTLATGIAHEINNPMASVTANLVQLSSELAELARWNGDAKTAGCDVSELSQAAAEALEGARRVNKIVKELKLFARGDDERLAPVDLHAVVRNSLNIALHELKHRARVVLELEEVPQVLANESKLGQVCLNLLLNAGQSLPQGAADQHRIVVRTRRREDGWALLEISDTGCGISPENQRRLFDPFFTTKPIGEGTGLGLSICHGIVQQLGGTIEVESAVGQGSLFRVALPPEG</sequence>
<evidence type="ECO:0000313" key="9">
    <source>
        <dbReference type="EMBL" id="KFE72418.1"/>
    </source>
</evidence>
<evidence type="ECO:0000256" key="5">
    <source>
        <dbReference type="SAM" id="Phobius"/>
    </source>
</evidence>
<dbReference type="PANTHER" id="PTHR43065:SF50">
    <property type="entry name" value="HISTIDINE KINASE"/>
    <property type="match status" value="1"/>
</dbReference>
<dbReference type="EMBL" id="JMCB01000001">
    <property type="protein sequence ID" value="KFE72418.1"/>
    <property type="molecule type" value="Genomic_DNA"/>
</dbReference>
<evidence type="ECO:0000256" key="4">
    <source>
        <dbReference type="SAM" id="Coils"/>
    </source>
</evidence>
<feature type="transmembrane region" description="Helical" evidence="5">
    <location>
        <begin position="319"/>
        <end position="339"/>
    </location>
</feature>
<keyword evidence="4" id="KW-0175">Coiled coil</keyword>
<dbReference type="PRINTS" id="PR00344">
    <property type="entry name" value="BCTRLSENSOR"/>
</dbReference>
<reference evidence="9 10" key="1">
    <citation type="submission" date="2014-04" db="EMBL/GenBank/DDBJ databases">
        <title>Genome assembly of Hyalangium minutum DSM 14724.</title>
        <authorList>
            <person name="Sharma G."/>
            <person name="Subramanian S."/>
        </authorList>
    </citation>
    <scope>NUCLEOTIDE SEQUENCE [LARGE SCALE GENOMIC DNA]</scope>
    <source>
        <strain evidence="9 10">DSM 14724</strain>
    </source>
</reference>
<dbReference type="AlphaFoldDB" id="A0A085WXK5"/>
<feature type="domain" description="PAC" evidence="8">
    <location>
        <begin position="520"/>
        <end position="570"/>
    </location>
</feature>
<protein>
    <recommendedName>
        <fullName evidence="2">histidine kinase</fullName>
        <ecNumber evidence="2">2.7.13.3</ecNumber>
    </recommendedName>
</protein>
<evidence type="ECO:0000256" key="3">
    <source>
        <dbReference type="ARBA" id="ARBA00022553"/>
    </source>
</evidence>
<dbReference type="InterPro" id="IPR008979">
    <property type="entry name" value="Galactose-bd-like_sf"/>
</dbReference>
<keyword evidence="5" id="KW-1133">Transmembrane helix</keyword>
<comment type="caution">
    <text evidence="9">The sequence shown here is derived from an EMBL/GenBank/DDBJ whole genome shotgun (WGS) entry which is preliminary data.</text>
</comment>
<dbReference type="InterPro" id="IPR005467">
    <property type="entry name" value="His_kinase_dom"/>
</dbReference>
<dbReference type="Gene3D" id="2.60.120.260">
    <property type="entry name" value="Galactose-binding domain-like"/>
    <property type="match status" value="1"/>
</dbReference>
<keyword evidence="3" id="KW-0597">Phosphoprotein</keyword>
<feature type="transmembrane region" description="Helical" evidence="5">
    <location>
        <begin position="295"/>
        <end position="313"/>
    </location>
</feature>
<dbReference type="EC" id="2.7.13.3" evidence="2"/>
<feature type="domain" description="Histidine kinase" evidence="6">
    <location>
        <begin position="583"/>
        <end position="809"/>
    </location>
</feature>
<feature type="domain" description="PAS" evidence="7">
    <location>
        <begin position="447"/>
        <end position="503"/>
    </location>
</feature>
<evidence type="ECO:0000259" key="6">
    <source>
        <dbReference type="PROSITE" id="PS50109"/>
    </source>
</evidence>
<dbReference type="PANTHER" id="PTHR43065">
    <property type="entry name" value="SENSOR HISTIDINE KINASE"/>
    <property type="match status" value="1"/>
</dbReference>
<dbReference type="RefSeq" id="WP_052419673.1">
    <property type="nucleotide sequence ID" value="NZ_JMCB01000001.1"/>
</dbReference>
<dbReference type="SMART" id="SM00091">
    <property type="entry name" value="PAS"/>
    <property type="match status" value="1"/>
</dbReference>
<name>A0A085WXK5_9BACT</name>
<dbReference type="Pfam" id="PF13188">
    <property type="entry name" value="PAS_8"/>
    <property type="match status" value="1"/>
</dbReference>
<evidence type="ECO:0000313" key="10">
    <source>
        <dbReference type="Proteomes" id="UP000028725"/>
    </source>
</evidence>
<dbReference type="InterPro" id="IPR036097">
    <property type="entry name" value="HisK_dim/P_sf"/>
</dbReference>
<dbReference type="Gene3D" id="3.30.565.10">
    <property type="entry name" value="Histidine kinase-like ATPase, C-terminal domain"/>
    <property type="match status" value="1"/>
</dbReference>
<evidence type="ECO:0000256" key="2">
    <source>
        <dbReference type="ARBA" id="ARBA00012438"/>
    </source>
</evidence>
<dbReference type="CDD" id="cd00130">
    <property type="entry name" value="PAS"/>
    <property type="match status" value="1"/>
</dbReference>
<dbReference type="CDD" id="cd00082">
    <property type="entry name" value="HisKA"/>
    <property type="match status" value="1"/>
</dbReference>
<proteinExistence type="predicted"/>
<dbReference type="STRING" id="394096.DB31_0681"/>
<dbReference type="InterPro" id="IPR000014">
    <property type="entry name" value="PAS"/>
</dbReference>
<keyword evidence="10" id="KW-1185">Reference proteome</keyword>
<comment type="catalytic activity">
    <reaction evidence="1">
        <text>ATP + protein L-histidine = ADP + protein N-phospho-L-histidine.</text>
        <dbReference type="EC" id="2.7.13.3"/>
    </reaction>
</comment>
<organism evidence="9 10">
    <name type="scientific">Hyalangium minutum</name>
    <dbReference type="NCBI Taxonomy" id="394096"/>
    <lineage>
        <taxon>Bacteria</taxon>
        <taxon>Pseudomonadati</taxon>
        <taxon>Myxococcota</taxon>
        <taxon>Myxococcia</taxon>
        <taxon>Myxococcales</taxon>
        <taxon>Cystobacterineae</taxon>
        <taxon>Archangiaceae</taxon>
        <taxon>Hyalangium</taxon>
    </lineage>
</organism>
<evidence type="ECO:0000259" key="7">
    <source>
        <dbReference type="PROSITE" id="PS50112"/>
    </source>
</evidence>
<dbReference type="GO" id="GO:0000155">
    <property type="term" value="F:phosphorelay sensor kinase activity"/>
    <property type="evidence" value="ECO:0007669"/>
    <property type="project" value="InterPro"/>
</dbReference>
<evidence type="ECO:0000256" key="1">
    <source>
        <dbReference type="ARBA" id="ARBA00000085"/>
    </source>
</evidence>
<keyword evidence="5" id="KW-0472">Membrane</keyword>
<keyword evidence="5" id="KW-0812">Transmembrane</keyword>
<dbReference type="InterPro" id="IPR035965">
    <property type="entry name" value="PAS-like_dom_sf"/>
</dbReference>
<dbReference type="PROSITE" id="PS50112">
    <property type="entry name" value="PAS"/>
    <property type="match status" value="1"/>
</dbReference>
<feature type="transmembrane region" description="Helical" evidence="5">
    <location>
        <begin position="196"/>
        <end position="217"/>
    </location>
</feature>